<evidence type="ECO:0000259" key="4">
    <source>
        <dbReference type="PROSITE" id="PS50802"/>
    </source>
</evidence>
<feature type="compositionally biased region" description="Low complexity" evidence="2">
    <location>
        <begin position="7"/>
        <end position="19"/>
    </location>
</feature>
<gene>
    <name evidence="5" type="ORF">SADUNF_Sadunf14G0105900</name>
</gene>
<keyword evidence="6" id="KW-1185">Reference proteome</keyword>
<evidence type="ECO:0000256" key="2">
    <source>
        <dbReference type="SAM" id="MobiDB-lite"/>
    </source>
</evidence>
<reference evidence="5 6" key="1">
    <citation type="submission" date="2020-10" db="EMBL/GenBank/DDBJ databases">
        <title>Plant Genome Project.</title>
        <authorList>
            <person name="Zhang R.-G."/>
        </authorList>
    </citation>
    <scope>NUCLEOTIDE SEQUENCE [LARGE SCALE GENOMIC DNA]</scope>
    <source>
        <strain evidence="5">FAFU-HL-1</strain>
        <tissue evidence="5">Leaf</tissue>
    </source>
</reference>
<accession>A0A835JHI0</accession>
<dbReference type="GO" id="GO:0004843">
    <property type="term" value="F:cysteine-type deubiquitinase activity"/>
    <property type="evidence" value="ECO:0007669"/>
    <property type="project" value="TreeGrafter"/>
</dbReference>
<dbReference type="CDD" id="cd22751">
    <property type="entry name" value="OTU_plant_OTU9-like"/>
    <property type="match status" value="1"/>
</dbReference>
<dbReference type="InterPro" id="IPR038765">
    <property type="entry name" value="Papain-like_cys_pep_sf"/>
</dbReference>
<dbReference type="AlphaFoldDB" id="A0A835JHI0"/>
<dbReference type="PANTHER" id="PTHR12419">
    <property type="entry name" value="OTU DOMAIN CONTAINING PROTEIN"/>
    <property type="match status" value="1"/>
</dbReference>
<comment type="caution">
    <text evidence="5">The sequence shown here is derived from an EMBL/GenBank/DDBJ whole genome shotgun (WGS) entry which is preliminary data.</text>
</comment>
<sequence length="341" mass="39462">MRNGTWSVGESSSSTSLSSQQDMEDDRMIALMLTEEYASLDRGVAKRLSNLAPVPHVPRINSFIPNLSDASLDHQRLLQRLLELSKGVFLSPSHLKQYNLVWGLIGLMLEFVFMQMLRDCVFFFLCFSFRLNVYGLCEVKVSGDGNCQFRALSEQMFKSPEYHKHVRKDIVKQVGSKNRTLWEDEMAIKDIMLASLWTRVTSLSSGLAAAYLSHNHQPASKLHNYHHLLPSNLAIAKELKDYRSLYEGHVPMRYKHYCKKMARSGEWGDHVTLQAAADKFTAKICLLTSFRDTCFIEIMPQQQPPQRELWLSFWSEVHYNSLYEIRDAPVPRKPKKKHWLF</sequence>
<feature type="region of interest" description="Disordered" evidence="2">
    <location>
        <begin position="1"/>
        <end position="22"/>
    </location>
</feature>
<evidence type="ECO:0000313" key="6">
    <source>
        <dbReference type="Proteomes" id="UP000657918"/>
    </source>
</evidence>
<dbReference type="PROSITE" id="PS50802">
    <property type="entry name" value="OTU"/>
    <property type="match status" value="1"/>
</dbReference>
<organism evidence="5 6">
    <name type="scientific">Salix dunnii</name>
    <dbReference type="NCBI Taxonomy" id="1413687"/>
    <lineage>
        <taxon>Eukaryota</taxon>
        <taxon>Viridiplantae</taxon>
        <taxon>Streptophyta</taxon>
        <taxon>Embryophyta</taxon>
        <taxon>Tracheophyta</taxon>
        <taxon>Spermatophyta</taxon>
        <taxon>Magnoliopsida</taxon>
        <taxon>eudicotyledons</taxon>
        <taxon>Gunneridae</taxon>
        <taxon>Pentapetalae</taxon>
        <taxon>rosids</taxon>
        <taxon>fabids</taxon>
        <taxon>Malpighiales</taxon>
        <taxon>Salicaceae</taxon>
        <taxon>Saliceae</taxon>
        <taxon>Salix</taxon>
    </lineage>
</organism>
<keyword evidence="3" id="KW-1133">Transmembrane helix</keyword>
<keyword evidence="3" id="KW-0472">Membrane</keyword>
<dbReference type="PANTHER" id="PTHR12419:SF3">
    <property type="entry name" value="OVARIAN TUMOR DOMAIN-CONTAINING DEUBIQUITINATING ENZYME 12"/>
    <property type="match status" value="1"/>
</dbReference>
<evidence type="ECO:0000256" key="1">
    <source>
        <dbReference type="ARBA" id="ARBA00010407"/>
    </source>
</evidence>
<dbReference type="OrthoDB" id="415023at2759"/>
<keyword evidence="3" id="KW-0812">Transmembrane</keyword>
<dbReference type="InterPro" id="IPR050704">
    <property type="entry name" value="Peptidase_C85-like"/>
</dbReference>
<name>A0A835JHI0_9ROSI</name>
<dbReference type="GO" id="GO:0016579">
    <property type="term" value="P:protein deubiquitination"/>
    <property type="evidence" value="ECO:0007669"/>
    <property type="project" value="TreeGrafter"/>
</dbReference>
<dbReference type="InterPro" id="IPR003323">
    <property type="entry name" value="OTU_dom"/>
</dbReference>
<dbReference type="EMBL" id="JADGMS010000014">
    <property type="protein sequence ID" value="KAF9669421.1"/>
    <property type="molecule type" value="Genomic_DNA"/>
</dbReference>
<evidence type="ECO:0000256" key="3">
    <source>
        <dbReference type="SAM" id="Phobius"/>
    </source>
</evidence>
<evidence type="ECO:0000313" key="5">
    <source>
        <dbReference type="EMBL" id="KAF9669421.1"/>
    </source>
</evidence>
<dbReference type="Proteomes" id="UP000657918">
    <property type="component" value="Unassembled WGS sequence"/>
</dbReference>
<dbReference type="Gene3D" id="3.90.70.80">
    <property type="match status" value="2"/>
</dbReference>
<comment type="similarity">
    <text evidence="1">Belongs to the peptidase C85 family.</text>
</comment>
<feature type="domain" description="OTU" evidence="4">
    <location>
        <begin position="136"/>
        <end position="325"/>
    </location>
</feature>
<dbReference type="Pfam" id="PF02338">
    <property type="entry name" value="OTU"/>
    <property type="match status" value="1"/>
</dbReference>
<dbReference type="SUPFAM" id="SSF54001">
    <property type="entry name" value="Cysteine proteinases"/>
    <property type="match status" value="1"/>
</dbReference>
<feature type="transmembrane region" description="Helical" evidence="3">
    <location>
        <begin position="100"/>
        <end position="117"/>
    </location>
</feature>
<protein>
    <recommendedName>
        <fullName evidence="4">OTU domain-containing protein</fullName>
    </recommendedName>
</protein>
<proteinExistence type="inferred from homology"/>